<dbReference type="EMBL" id="QEKH01000034">
    <property type="protein sequence ID" value="PVY36640.1"/>
    <property type="molecule type" value="Genomic_DNA"/>
</dbReference>
<sequence length="299" mass="33670">MAALSTALHGNYIPEIWSKTMESLFYPQLFLSWITNNKREGEIKNFGDTVNIRFEPDVTINDFTPRTDLTIEEITAPELVQLLIDKGKYYAINADEVEQHQSDVPYIQRAVQRAVTKLKETIEGEFVNAIYADAAEKNFGATAGEKSGAFNLGITGTPVELTKDNVLDWIIDCGTVLDEQNLPNENRWMVLPFAVVNRIKKSEIKEVYITGDKQSSLRTGNIGMIDRFNIIATNQLNKTGDNWQPVFGHKDAISFATQIVKNESCPREKRFGKVYKGLTVYGWKTVHPEALGYSVVKIA</sequence>
<comment type="caution">
    <text evidence="1">The sequence shown here is derived from an EMBL/GenBank/DDBJ whole genome shotgun (WGS) entry which is preliminary data.</text>
</comment>
<dbReference type="GeneID" id="78296763"/>
<name>A0A2U1AJT2_9BACT</name>
<organism evidence="1 2">
    <name type="scientific">Victivallis vadensis</name>
    <dbReference type="NCBI Taxonomy" id="172901"/>
    <lineage>
        <taxon>Bacteria</taxon>
        <taxon>Pseudomonadati</taxon>
        <taxon>Lentisphaerota</taxon>
        <taxon>Lentisphaeria</taxon>
        <taxon>Victivallales</taxon>
        <taxon>Victivallaceae</taxon>
        <taxon>Victivallis</taxon>
    </lineage>
</organism>
<dbReference type="AlphaFoldDB" id="A0A2U1AJT2"/>
<evidence type="ECO:0008006" key="3">
    <source>
        <dbReference type="Google" id="ProtNLM"/>
    </source>
</evidence>
<evidence type="ECO:0000313" key="2">
    <source>
        <dbReference type="Proteomes" id="UP000245959"/>
    </source>
</evidence>
<accession>A0A2U1AJT2</accession>
<reference evidence="1 2" key="1">
    <citation type="submission" date="2018-04" db="EMBL/GenBank/DDBJ databases">
        <title>Genomic Encyclopedia of Type Strains, Phase IV (KMG-IV): sequencing the most valuable type-strain genomes for metagenomic binning, comparative biology and taxonomic classification.</title>
        <authorList>
            <person name="Goeker M."/>
        </authorList>
    </citation>
    <scope>NUCLEOTIDE SEQUENCE [LARGE SCALE GENOMIC DNA]</scope>
    <source>
        <strain evidence="1 2">DSM 14823</strain>
    </source>
</reference>
<dbReference type="RefSeq" id="WP_116885493.1">
    <property type="nucleotide sequence ID" value="NZ_CABMMC010000001.1"/>
</dbReference>
<proteinExistence type="predicted"/>
<protein>
    <recommendedName>
        <fullName evidence="3">N4-gp56 family major capsid protein</fullName>
    </recommendedName>
</protein>
<keyword evidence="2" id="KW-1185">Reference proteome</keyword>
<dbReference type="Proteomes" id="UP000245959">
    <property type="component" value="Unassembled WGS sequence"/>
</dbReference>
<evidence type="ECO:0000313" key="1">
    <source>
        <dbReference type="EMBL" id="PVY36640.1"/>
    </source>
</evidence>
<dbReference type="OrthoDB" id="1624479at2"/>
<gene>
    <name evidence="1" type="ORF">C8D82_13447</name>
</gene>